<evidence type="ECO:0000313" key="1">
    <source>
        <dbReference type="EMBL" id="MBT8550550.1"/>
    </source>
</evidence>
<proteinExistence type="predicted"/>
<name>A0A9Q2WHT8_9BURK</name>
<dbReference type="EMBL" id="JAANEY010000001">
    <property type="protein sequence ID" value="MBT8550550.1"/>
    <property type="molecule type" value="Genomic_DNA"/>
</dbReference>
<reference evidence="1" key="1">
    <citation type="journal article" date="2021" name="Genome Biol. Evol.">
        <title>Continental-Scale Gene Flow Prevents Allopatric Divergence of Pelagic Freshwater Bacteria.</title>
        <authorList>
            <person name="Hoetzinger M."/>
            <person name="Pitt A."/>
            <person name="Huemer A."/>
            <person name="Hahn M.W."/>
        </authorList>
    </citation>
    <scope>NUCLEOTIDE SEQUENCE</scope>
    <source>
        <strain evidence="1">SM1-W8</strain>
    </source>
</reference>
<sequence>MPDYIKRANASSLGNLRFVSTASLERGLDGGYETFYEYFFAIYHCSYAEDSGIKERRLELSKTYPKNVVVVGDYFVLTGEAAYQALIAYYYTLTITDTLSEEYREYIAKRLEDVTTAHKESQSLPIPIDLTEGQLANDRQMELLTCIAIGNGQVVLQNKA</sequence>
<organism evidence="1 2">
    <name type="scientific">Polynucleobacter paneuropaeus</name>
    <dbReference type="NCBI Taxonomy" id="2527775"/>
    <lineage>
        <taxon>Bacteria</taxon>
        <taxon>Pseudomonadati</taxon>
        <taxon>Pseudomonadota</taxon>
        <taxon>Betaproteobacteria</taxon>
        <taxon>Burkholderiales</taxon>
        <taxon>Burkholderiaceae</taxon>
        <taxon>Polynucleobacter</taxon>
    </lineage>
</organism>
<gene>
    <name evidence="1" type="ORF">G6731_01055</name>
</gene>
<protein>
    <submittedName>
        <fullName evidence="1">Uncharacterized protein</fullName>
    </submittedName>
</protein>
<evidence type="ECO:0000313" key="2">
    <source>
        <dbReference type="Proteomes" id="UP000783102"/>
    </source>
</evidence>
<accession>A0A9Q2WHT8</accession>
<comment type="caution">
    <text evidence="1">The sequence shown here is derived from an EMBL/GenBank/DDBJ whole genome shotgun (WGS) entry which is preliminary data.</text>
</comment>
<dbReference type="Proteomes" id="UP000783102">
    <property type="component" value="Unassembled WGS sequence"/>
</dbReference>
<dbReference type="AlphaFoldDB" id="A0A9Q2WHT8"/>